<dbReference type="AlphaFoldDB" id="I4BZR2"/>
<dbReference type="Proteomes" id="UP000006055">
    <property type="component" value="Chromosome"/>
</dbReference>
<dbReference type="KEGG" id="dti:Desti_0053"/>
<proteinExistence type="predicted"/>
<protein>
    <submittedName>
        <fullName evidence="1">Uncharacterized protein</fullName>
    </submittedName>
</protein>
<evidence type="ECO:0000313" key="2">
    <source>
        <dbReference type="Proteomes" id="UP000006055"/>
    </source>
</evidence>
<organism evidence="1 2">
    <name type="scientific">Desulfomonile tiedjei (strain ATCC 49306 / DSM 6799 / DCB-1)</name>
    <dbReference type="NCBI Taxonomy" id="706587"/>
    <lineage>
        <taxon>Bacteria</taxon>
        <taxon>Pseudomonadati</taxon>
        <taxon>Thermodesulfobacteriota</taxon>
        <taxon>Desulfomonilia</taxon>
        <taxon>Desulfomonilales</taxon>
        <taxon>Desulfomonilaceae</taxon>
        <taxon>Desulfomonile</taxon>
    </lineage>
</organism>
<reference evidence="2" key="1">
    <citation type="submission" date="2012-06" db="EMBL/GenBank/DDBJ databases">
        <title>Complete sequence of chromosome of Desulfomonile tiedjei DSM 6799.</title>
        <authorList>
            <person name="Lucas S."/>
            <person name="Copeland A."/>
            <person name="Lapidus A."/>
            <person name="Glavina del Rio T."/>
            <person name="Dalin E."/>
            <person name="Tice H."/>
            <person name="Bruce D."/>
            <person name="Goodwin L."/>
            <person name="Pitluck S."/>
            <person name="Peters L."/>
            <person name="Ovchinnikova G."/>
            <person name="Zeytun A."/>
            <person name="Lu M."/>
            <person name="Kyrpides N."/>
            <person name="Mavromatis K."/>
            <person name="Ivanova N."/>
            <person name="Brettin T."/>
            <person name="Detter J.C."/>
            <person name="Han C."/>
            <person name="Larimer F."/>
            <person name="Land M."/>
            <person name="Hauser L."/>
            <person name="Markowitz V."/>
            <person name="Cheng J.-F."/>
            <person name="Hugenholtz P."/>
            <person name="Woyke T."/>
            <person name="Wu D."/>
            <person name="Spring S."/>
            <person name="Schroeder M."/>
            <person name="Brambilla E."/>
            <person name="Klenk H.-P."/>
            <person name="Eisen J.A."/>
        </authorList>
    </citation>
    <scope>NUCLEOTIDE SEQUENCE [LARGE SCALE GENOMIC DNA]</scope>
    <source>
        <strain evidence="2">ATCC 49306 / DSM 6799 / DCB-1</strain>
    </source>
</reference>
<dbReference type="EMBL" id="CP003360">
    <property type="protein sequence ID" value="AFM22803.1"/>
    <property type="molecule type" value="Genomic_DNA"/>
</dbReference>
<dbReference type="RefSeq" id="WP_014807962.1">
    <property type="nucleotide sequence ID" value="NC_018025.1"/>
</dbReference>
<gene>
    <name evidence="1" type="ordered locus">Desti_0053</name>
</gene>
<sequence length="83" mass="8988">MTGNIDEVRSSNVNEARVRFLGENGTSLECVFGPASKNDALTLAVLARDYNPVVLMPDVAFAKSHVGTYLHPLWVSGLVERGN</sequence>
<name>I4BZR2_DESTA</name>
<keyword evidence="2" id="KW-1185">Reference proteome</keyword>
<accession>I4BZR2</accession>
<evidence type="ECO:0000313" key="1">
    <source>
        <dbReference type="EMBL" id="AFM22803.1"/>
    </source>
</evidence>
<dbReference type="HOGENOM" id="CLU_2537138_0_0_7"/>